<dbReference type="OrthoDB" id="78858at2759"/>
<name>A0A6S7H692_PARCT</name>
<feature type="region of interest" description="Disordered" evidence="1">
    <location>
        <begin position="200"/>
        <end position="225"/>
    </location>
</feature>
<protein>
    <submittedName>
        <fullName evidence="2">Uncharacterized protein</fullName>
    </submittedName>
</protein>
<dbReference type="EMBL" id="CACRXK020003602">
    <property type="protein sequence ID" value="CAB3999496.1"/>
    <property type="molecule type" value="Genomic_DNA"/>
</dbReference>
<feature type="compositionally biased region" description="Low complexity" evidence="1">
    <location>
        <begin position="371"/>
        <end position="389"/>
    </location>
</feature>
<dbReference type="AlphaFoldDB" id="A0A6S7H692"/>
<accession>A0A6S7H692</accession>
<feature type="compositionally biased region" description="Low complexity" evidence="1">
    <location>
        <begin position="325"/>
        <end position="355"/>
    </location>
</feature>
<dbReference type="PANTHER" id="PTHR15276:SF0">
    <property type="entry name" value="COILED-COIL DOMAIN-CONTAINING PROTEIN 6"/>
    <property type="match status" value="1"/>
</dbReference>
<gene>
    <name evidence="2" type="ORF">PACLA_8A065425</name>
</gene>
<dbReference type="Proteomes" id="UP001152795">
    <property type="component" value="Unassembled WGS sequence"/>
</dbReference>
<proteinExistence type="predicted"/>
<feature type="compositionally biased region" description="Polar residues" evidence="1">
    <location>
        <begin position="1"/>
        <end position="11"/>
    </location>
</feature>
<reference evidence="2" key="1">
    <citation type="submission" date="2020-04" db="EMBL/GenBank/DDBJ databases">
        <authorList>
            <person name="Alioto T."/>
            <person name="Alioto T."/>
            <person name="Gomez Garrido J."/>
        </authorList>
    </citation>
    <scope>NUCLEOTIDE SEQUENCE</scope>
    <source>
        <strain evidence="2">A484AB</strain>
    </source>
</reference>
<evidence type="ECO:0000256" key="1">
    <source>
        <dbReference type="SAM" id="MobiDB-lite"/>
    </source>
</evidence>
<dbReference type="Pfam" id="PF09755">
    <property type="entry name" value="DUF2046"/>
    <property type="match status" value="1"/>
</dbReference>
<sequence length="389" mass="44944">MENSSPNQSSEGPAGFSDSDMSADESFSVDKNRISSLLQEKRVLTVELETFKLKCKQLIEENKALRKASVNIQVKAEQEEEFISNTLMKKIQSLKKEKESLAMNYEQEEEFLTNDLSRKLMQLRQEKFQLEQTLEQEQEFQVNTLMRKIERLEADVVSKQSCLEQLRKEKVDLENTLEQEQESLVNRLWKKMERLESQKRHLQERLEEPVSEPPSPKDLDDPNDLTIKTMTSKIRSLRDEVRRLRSQLIASEKEHVERMAALEKEERQFKEENIRLQRRLLLEQERRENLGRQLSESESSLEMEDERHFNEYSTTQYGHRERTRSLSPAFGFSSSSPRSSLHSSTSSLTSQSLPTMGTSPPTGRHIKHVSPKPSKPASGAGPGSSSTTV</sequence>
<feature type="region of interest" description="Disordered" evidence="1">
    <location>
        <begin position="290"/>
        <end position="389"/>
    </location>
</feature>
<feature type="region of interest" description="Disordered" evidence="1">
    <location>
        <begin position="1"/>
        <end position="24"/>
    </location>
</feature>
<organism evidence="2 3">
    <name type="scientific">Paramuricea clavata</name>
    <name type="common">Red gorgonian</name>
    <name type="synonym">Violescent sea-whip</name>
    <dbReference type="NCBI Taxonomy" id="317549"/>
    <lineage>
        <taxon>Eukaryota</taxon>
        <taxon>Metazoa</taxon>
        <taxon>Cnidaria</taxon>
        <taxon>Anthozoa</taxon>
        <taxon>Octocorallia</taxon>
        <taxon>Malacalcyonacea</taxon>
        <taxon>Plexauridae</taxon>
        <taxon>Paramuricea</taxon>
    </lineage>
</organism>
<keyword evidence="3" id="KW-1185">Reference proteome</keyword>
<evidence type="ECO:0000313" key="2">
    <source>
        <dbReference type="EMBL" id="CAB3999496.1"/>
    </source>
</evidence>
<evidence type="ECO:0000313" key="3">
    <source>
        <dbReference type="Proteomes" id="UP001152795"/>
    </source>
</evidence>
<dbReference type="InterPro" id="IPR019152">
    <property type="entry name" value="DUF2046"/>
</dbReference>
<dbReference type="PANTHER" id="PTHR15276">
    <property type="entry name" value="H4 D10S170 PROTEIN-RELATED"/>
    <property type="match status" value="1"/>
</dbReference>
<comment type="caution">
    <text evidence="2">The sequence shown here is derived from an EMBL/GenBank/DDBJ whole genome shotgun (WGS) entry which is preliminary data.</text>
</comment>